<evidence type="ECO:0000256" key="10">
    <source>
        <dbReference type="ARBA" id="ARBA00022902"/>
    </source>
</evidence>
<feature type="domain" description="C2H2-type" evidence="17">
    <location>
        <begin position="330"/>
        <end position="357"/>
    </location>
</feature>
<dbReference type="GO" id="GO:0007413">
    <property type="term" value="P:axonal fasciculation"/>
    <property type="evidence" value="ECO:0007669"/>
    <property type="project" value="Ensembl"/>
</dbReference>
<feature type="compositionally biased region" description="Basic and acidic residues" evidence="16">
    <location>
        <begin position="271"/>
        <end position="290"/>
    </location>
</feature>
<keyword evidence="10" id="KW-0524">Neurogenesis</keyword>
<dbReference type="GO" id="GO:0045665">
    <property type="term" value="P:negative regulation of neuron differentiation"/>
    <property type="evidence" value="ECO:0007669"/>
    <property type="project" value="Ensembl"/>
</dbReference>
<evidence type="ECO:0000256" key="1">
    <source>
        <dbReference type="ARBA" id="ARBA00004123"/>
    </source>
</evidence>
<evidence type="ECO:0000313" key="18">
    <source>
        <dbReference type="Ensembl" id="ENSABRP00000002407.1"/>
    </source>
</evidence>
<dbReference type="SMART" id="SM00355">
    <property type="entry name" value="ZnF_C2H2"/>
    <property type="match status" value="6"/>
</dbReference>
<accession>A0A8B9I154</accession>
<keyword evidence="11" id="KW-0805">Transcription regulation</keyword>
<feature type="region of interest" description="Disordered" evidence="16">
    <location>
        <begin position="1"/>
        <end position="28"/>
    </location>
</feature>
<dbReference type="GO" id="GO:0045666">
    <property type="term" value="P:positive regulation of neuron differentiation"/>
    <property type="evidence" value="ECO:0007669"/>
    <property type="project" value="Ensembl"/>
</dbReference>
<dbReference type="GO" id="GO:0021797">
    <property type="term" value="P:forebrain anterior/posterior pattern specification"/>
    <property type="evidence" value="ECO:0007669"/>
    <property type="project" value="Ensembl"/>
</dbReference>
<dbReference type="FunFam" id="3.30.160.60:FF:000164">
    <property type="entry name" value="Fez family zinc finger protein 2"/>
    <property type="match status" value="1"/>
</dbReference>
<evidence type="ECO:0000313" key="19">
    <source>
        <dbReference type="Proteomes" id="UP000694426"/>
    </source>
</evidence>
<feature type="domain" description="C2H2-type" evidence="17">
    <location>
        <begin position="302"/>
        <end position="329"/>
    </location>
</feature>
<name>A0A8B9I154_9AVES</name>
<dbReference type="GO" id="GO:0003682">
    <property type="term" value="F:chromatin binding"/>
    <property type="evidence" value="ECO:0007669"/>
    <property type="project" value="Ensembl"/>
</dbReference>
<dbReference type="Ensembl" id="ENSABRT00000003527.1">
    <property type="protein sequence ID" value="ENSABRP00000002407.1"/>
    <property type="gene ID" value="ENSABRG00000002354.1"/>
</dbReference>
<dbReference type="Gene3D" id="3.30.160.60">
    <property type="entry name" value="Classic Zinc Finger"/>
    <property type="match status" value="6"/>
</dbReference>
<feature type="domain" description="C2H2-type" evidence="17">
    <location>
        <begin position="386"/>
        <end position="413"/>
    </location>
</feature>
<dbReference type="AlphaFoldDB" id="A0A8B9I154"/>
<evidence type="ECO:0000256" key="16">
    <source>
        <dbReference type="SAM" id="MobiDB-lite"/>
    </source>
</evidence>
<dbReference type="InterPro" id="IPR013087">
    <property type="entry name" value="Znf_C2H2_type"/>
</dbReference>
<comment type="similarity">
    <text evidence="2">Belongs to the krueppel C2H2-type zinc-finger protein family.</text>
</comment>
<dbReference type="FunFam" id="3.30.160.60:FF:000863">
    <property type="entry name" value="fez family zinc finger protein 2"/>
    <property type="match status" value="1"/>
</dbReference>
<feature type="region of interest" description="Disordered" evidence="16">
    <location>
        <begin position="41"/>
        <end position="64"/>
    </location>
</feature>
<protein>
    <submittedName>
        <fullName evidence="18">FEZ family zinc finger 2</fullName>
    </submittedName>
</protein>
<proteinExistence type="inferred from homology"/>
<keyword evidence="4" id="KW-0678">Repressor</keyword>
<dbReference type="GeneTree" id="ENSGT00940000160100"/>
<dbReference type="GO" id="GO:0008285">
    <property type="term" value="P:negative regulation of cell population proliferation"/>
    <property type="evidence" value="ECO:0007669"/>
    <property type="project" value="Ensembl"/>
</dbReference>
<evidence type="ECO:0000256" key="6">
    <source>
        <dbReference type="ARBA" id="ARBA00022737"/>
    </source>
</evidence>
<keyword evidence="19" id="KW-1185">Reference proteome</keyword>
<dbReference type="GO" id="GO:0050767">
    <property type="term" value="P:regulation of neurogenesis"/>
    <property type="evidence" value="ECO:0007669"/>
    <property type="project" value="Ensembl"/>
</dbReference>
<dbReference type="PROSITE" id="PS50157">
    <property type="entry name" value="ZINC_FINGER_C2H2_2"/>
    <property type="match status" value="6"/>
</dbReference>
<evidence type="ECO:0000256" key="8">
    <source>
        <dbReference type="ARBA" id="ARBA00022782"/>
    </source>
</evidence>
<dbReference type="GO" id="GO:0048664">
    <property type="term" value="P:neuron fate determination"/>
    <property type="evidence" value="ECO:0007669"/>
    <property type="project" value="Ensembl"/>
</dbReference>
<evidence type="ECO:0000256" key="3">
    <source>
        <dbReference type="ARBA" id="ARBA00022473"/>
    </source>
</evidence>
<dbReference type="GO" id="GO:0001228">
    <property type="term" value="F:DNA-binding transcription activator activity, RNA polymerase II-specific"/>
    <property type="evidence" value="ECO:0007669"/>
    <property type="project" value="Ensembl"/>
</dbReference>
<dbReference type="InterPro" id="IPR036236">
    <property type="entry name" value="Znf_C2H2_sf"/>
</dbReference>
<comment type="subcellular location">
    <subcellularLocation>
        <location evidence="1">Nucleus</location>
    </subcellularLocation>
</comment>
<dbReference type="FunFam" id="3.30.160.60:FF:000103">
    <property type="entry name" value="FEZ family zinc finger 1"/>
    <property type="match status" value="1"/>
</dbReference>
<evidence type="ECO:0000259" key="17">
    <source>
        <dbReference type="PROSITE" id="PS50157"/>
    </source>
</evidence>
<evidence type="ECO:0000256" key="14">
    <source>
        <dbReference type="ARBA" id="ARBA00023242"/>
    </source>
</evidence>
<gene>
    <name evidence="18" type="primary">FEZF2</name>
</gene>
<dbReference type="Pfam" id="PF00096">
    <property type="entry name" value="zf-C2H2"/>
    <property type="match status" value="4"/>
</dbReference>
<keyword evidence="14" id="KW-0539">Nucleus</keyword>
<evidence type="ECO:0000256" key="13">
    <source>
        <dbReference type="ARBA" id="ARBA00023163"/>
    </source>
</evidence>
<keyword evidence="9" id="KW-0862">Zinc</keyword>
<dbReference type="PROSITE" id="PS00028">
    <property type="entry name" value="ZINC_FINGER_C2H2_1"/>
    <property type="match status" value="5"/>
</dbReference>
<evidence type="ECO:0000256" key="9">
    <source>
        <dbReference type="ARBA" id="ARBA00022833"/>
    </source>
</evidence>
<dbReference type="GO" id="GO:0016358">
    <property type="term" value="P:dendrite development"/>
    <property type="evidence" value="ECO:0007669"/>
    <property type="project" value="Ensembl"/>
</dbReference>
<feature type="region of interest" description="Disordered" evidence="16">
    <location>
        <begin position="271"/>
        <end position="301"/>
    </location>
</feature>
<dbReference type="GO" id="GO:0021853">
    <property type="term" value="P:cerebral cortex GABAergic interneuron migration"/>
    <property type="evidence" value="ECO:0007669"/>
    <property type="project" value="Ensembl"/>
</dbReference>
<keyword evidence="6" id="KW-0677">Repeat</keyword>
<dbReference type="GO" id="GO:0007626">
    <property type="term" value="P:locomotory behavior"/>
    <property type="evidence" value="ECO:0007669"/>
    <property type="project" value="Ensembl"/>
</dbReference>
<evidence type="ECO:0000256" key="11">
    <source>
        <dbReference type="ARBA" id="ARBA00023015"/>
    </source>
</evidence>
<dbReference type="SUPFAM" id="SSF57667">
    <property type="entry name" value="beta-beta-alpha zinc fingers"/>
    <property type="match status" value="3"/>
</dbReference>
<sequence>MASSGSLETVMPSSCPRHDGRAAAANPSKSLAFSIERIMAKTSEPKPAFEQRQGGPGPEPEPGKKPLSLCSPLPCVIPIPPLGYEVPSKTLLNYSELWKSSLRGGGGLCKANCGVCCKAELALGQPSGRLIKPQVIHQAGAVPAAPRSLYYFNYLDAAYHPADLLHGQLFPAGLLGAPPPGGLSAHQKLFLLENAKLAGLAAEKLPPPPPPLAHKERLPGHLDQVMKEAAERGGPPKGHAKLGGGGAAEGKPKNFTCEVCGKVQRGLRGWDEAPGRVRGSEGGDAGRWERSPPPPPPQVLTWPCRRFPQVFNAHYNLTRHMPVHTGARPFVCKVCGKGFRQASTLCRHKIIHTQEKPHKCNQCGKAFNRSSTLNTHIRIHAGYKPFVCEFCGKGFHQKGNYKNHKLTHSGEKQFKCNICNKAFHQVYNLTFHMHTHNDKKPFTCVTCGKGFCRNFDLKKHVRKLHDSVSSAPPPPPRDPARSGQS</sequence>
<feature type="region of interest" description="Disordered" evidence="16">
    <location>
        <begin position="463"/>
        <end position="485"/>
    </location>
</feature>
<dbReference type="GO" id="GO:0005634">
    <property type="term" value="C:nucleus"/>
    <property type="evidence" value="ECO:0007669"/>
    <property type="project" value="UniProtKB-SubCell"/>
</dbReference>
<evidence type="ECO:0000256" key="15">
    <source>
        <dbReference type="PROSITE-ProRule" id="PRU00042"/>
    </source>
</evidence>
<dbReference type="FunFam" id="3.30.160.60:FF:000227">
    <property type="entry name" value="fez family zinc finger protein 1"/>
    <property type="match status" value="1"/>
</dbReference>
<dbReference type="GO" id="GO:0000978">
    <property type="term" value="F:RNA polymerase II cis-regulatory region sequence-specific DNA binding"/>
    <property type="evidence" value="ECO:0007669"/>
    <property type="project" value="Ensembl"/>
</dbReference>
<evidence type="ECO:0000256" key="12">
    <source>
        <dbReference type="ARBA" id="ARBA00023125"/>
    </source>
</evidence>
<evidence type="ECO:0000256" key="4">
    <source>
        <dbReference type="ARBA" id="ARBA00022491"/>
    </source>
</evidence>
<keyword evidence="13" id="KW-0804">Transcription</keyword>
<dbReference type="PANTHER" id="PTHR24394">
    <property type="entry name" value="ZINC FINGER PROTEIN"/>
    <property type="match status" value="1"/>
</dbReference>
<reference evidence="18" key="2">
    <citation type="submission" date="2025-09" db="UniProtKB">
        <authorList>
            <consortium name="Ensembl"/>
        </authorList>
    </citation>
    <scope>IDENTIFICATION</scope>
</reference>
<feature type="domain" description="C2H2-type" evidence="17">
    <location>
        <begin position="414"/>
        <end position="441"/>
    </location>
</feature>
<dbReference type="GO" id="GO:1902667">
    <property type="term" value="P:regulation of axon guidance"/>
    <property type="evidence" value="ECO:0007669"/>
    <property type="project" value="Ensembl"/>
</dbReference>
<organism evidence="18 19">
    <name type="scientific">Anser brachyrhynchus</name>
    <name type="common">Pink-footed goose</name>
    <dbReference type="NCBI Taxonomy" id="132585"/>
    <lineage>
        <taxon>Eukaryota</taxon>
        <taxon>Metazoa</taxon>
        <taxon>Chordata</taxon>
        <taxon>Craniata</taxon>
        <taxon>Vertebrata</taxon>
        <taxon>Euteleostomi</taxon>
        <taxon>Archelosauria</taxon>
        <taxon>Archosauria</taxon>
        <taxon>Dinosauria</taxon>
        <taxon>Saurischia</taxon>
        <taxon>Theropoda</taxon>
        <taxon>Coelurosauria</taxon>
        <taxon>Aves</taxon>
        <taxon>Neognathae</taxon>
        <taxon>Galloanserae</taxon>
        <taxon>Anseriformes</taxon>
        <taxon>Anatidae</taxon>
        <taxon>Anserinae</taxon>
        <taxon>Anser</taxon>
    </lineage>
</organism>
<dbReference type="GO" id="GO:0001227">
    <property type="term" value="F:DNA-binding transcription repressor activity, RNA polymerase II-specific"/>
    <property type="evidence" value="ECO:0007669"/>
    <property type="project" value="Ensembl"/>
</dbReference>
<keyword evidence="7 15" id="KW-0863">Zinc-finger</keyword>
<evidence type="ECO:0000256" key="2">
    <source>
        <dbReference type="ARBA" id="ARBA00006991"/>
    </source>
</evidence>
<dbReference type="GO" id="GO:0021902">
    <property type="term" value="P:commitment of neuronal cell to specific neuron type in forebrain"/>
    <property type="evidence" value="ECO:0007669"/>
    <property type="project" value="Ensembl"/>
</dbReference>
<evidence type="ECO:0000256" key="7">
    <source>
        <dbReference type="ARBA" id="ARBA00022771"/>
    </source>
</evidence>
<dbReference type="GO" id="GO:0043697">
    <property type="term" value="P:cell dedifferentiation"/>
    <property type="evidence" value="ECO:0007669"/>
    <property type="project" value="Ensembl"/>
</dbReference>
<dbReference type="FunFam" id="3.30.160.60:FF:000194">
    <property type="entry name" value="Fez family zinc finger protein 2"/>
    <property type="match status" value="1"/>
</dbReference>
<keyword evidence="12" id="KW-0238">DNA-binding</keyword>
<keyword evidence="8" id="KW-0221">Differentiation</keyword>
<evidence type="ECO:0000256" key="5">
    <source>
        <dbReference type="ARBA" id="ARBA00022723"/>
    </source>
</evidence>
<feature type="domain" description="C2H2-type" evidence="17">
    <location>
        <begin position="358"/>
        <end position="385"/>
    </location>
</feature>
<keyword evidence="3" id="KW-0217">Developmental protein</keyword>
<dbReference type="Proteomes" id="UP000694426">
    <property type="component" value="Unplaced"/>
</dbReference>
<feature type="domain" description="C2H2-type" evidence="17">
    <location>
        <begin position="442"/>
        <end position="470"/>
    </location>
</feature>
<reference evidence="18" key="1">
    <citation type="submission" date="2025-08" db="UniProtKB">
        <authorList>
            <consortium name="Ensembl"/>
        </authorList>
    </citation>
    <scope>IDENTIFICATION</scope>
</reference>
<dbReference type="PANTHER" id="PTHR24394:SF29">
    <property type="entry name" value="MYONEURIN"/>
    <property type="match status" value="1"/>
</dbReference>
<keyword evidence="5" id="KW-0479">Metal-binding</keyword>
<dbReference type="GO" id="GO:0008270">
    <property type="term" value="F:zinc ion binding"/>
    <property type="evidence" value="ECO:0007669"/>
    <property type="project" value="UniProtKB-KW"/>
</dbReference>